<dbReference type="Gene3D" id="3.10.540.10">
    <property type="entry name" value="duf1285 like domain"/>
    <property type="match status" value="1"/>
</dbReference>
<evidence type="ECO:0000259" key="1">
    <source>
        <dbReference type="Pfam" id="PF06938"/>
    </source>
</evidence>
<keyword evidence="4" id="KW-1185">Reference proteome</keyword>
<evidence type="ECO:0000313" key="3">
    <source>
        <dbReference type="EMBL" id="NMP30574.1"/>
    </source>
</evidence>
<dbReference type="AlphaFoldDB" id="A0A7Y0Q513"/>
<reference evidence="3 4" key="1">
    <citation type="submission" date="2020-04" db="EMBL/GenBank/DDBJ databases">
        <title>Thalassotalea sp. M1531, isolated from the surface of marine red alga.</title>
        <authorList>
            <person name="Pang L."/>
            <person name="Lu D.-C."/>
        </authorList>
    </citation>
    <scope>NUCLEOTIDE SEQUENCE [LARGE SCALE GENOMIC DNA]</scope>
    <source>
        <strain evidence="3 4">M1531</strain>
    </source>
</reference>
<comment type="caution">
    <text evidence="3">The sequence shown here is derived from an EMBL/GenBank/DDBJ whole genome shotgun (WGS) entry which is preliminary data.</text>
</comment>
<dbReference type="InterPro" id="IPR023361">
    <property type="entry name" value="DUF1285_beta_roll_sf"/>
</dbReference>
<dbReference type="Proteomes" id="UP000568664">
    <property type="component" value="Unassembled WGS sequence"/>
</dbReference>
<dbReference type="Pfam" id="PF06938">
    <property type="entry name" value="DUF1285_N"/>
    <property type="match status" value="1"/>
</dbReference>
<organism evidence="3 4">
    <name type="scientific">Thalassotalea algicola</name>
    <dbReference type="NCBI Taxonomy" id="2716224"/>
    <lineage>
        <taxon>Bacteria</taxon>
        <taxon>Pseudomonadati</taxon>
        <taxon>Pseudomonadota</taxon>
        <taxon>Gammaproteobacteria</taxon>
        <taxon>Alteromonadales</taxon>
        <taxon>Colwelliaceae</taxon>
        <taxon>Thalassotalea</taxon>
    </lineage>
</organism>
<dbReference type="InterPro" id="IPR048342">
    <property type="entry name" value="DUF1285_C"/>
</dbReference>
<evidence type="ECO:0000259" key="2">
    <source>
        <dbReference type="Pfam" id="PF21028"/>
    </source>
</evidence>
<dbReference type="InterPro" id="IPR048341">
    <property type="entry name" value="DUF1285_N"/>
</dbReference>
<dbReference type="EMBL" id="JABBXH010000001">
    <property type="protein sequence ID" value="NMP30574.1"/>
    <property type="molecule type" value="Genomic_DNA"/>
</dbReference>
<gene>
    <name evidence="3" type="ORF">HII17_03270</name>
</gene>
<feature type="domain" description="DUF1285" evidence="2">
    <location>
        <begin position="89"/>
        <end position="176"/>
    </location>
</feature>
<protein>
    <submittedName>
        <fullName evidence="3">DUF1285 domain-containing protein</fullName>
    </submittedName>
</protein>
<accession>A0A7Y0Q513</accession>
<name>A0A7Y0Q513_9GAMM</name>
<proteinExistence type="predicted"/>
<sequence>MSLENLFAQLDGQLTGEEAKLPPVEMWDPEYCGEMDLIIKANGEWFYNGTPFKRLRLVKLLASVLKKENDDYFLVTPVEKIKINVEDAPFVLTQWQWQDESHQRMMVATHLGDEFILGKEHPVMLNEHDEPYVIVRRNLQAKVHRNVYYQWLEQATEQHTSDSTALVIKSDGVQFVIGRYQE</sequence>
<dbReference type="Gene3D" id="2.30.270.10">
    <property type="entry name" value="duf1285 protein"/>
    <property type="match status" value="1"/>
</dbReference>
<evidence type="ECO:0000313" key="4">
    <source>
        <dbReference type="Proteomes" id="UP000568664"/>
    </source>
</evidence>
<feature type="domain" description="DUF1285" evidence="1">
    <location>
        <begin position="22"/>
        <end position="88"/>
    </location>
</feature>
<dbReference type="InterPro" id="IPR010707">
    <property type="entry name" value="DUF1285"/>
</dbReference>
<dbReference type="Pfam" id="PF21028">
    <property type="entry name" value="DUF1285_C"/>
    <property type="match status" value="1"/>
</dbReference>
<dbReference type="PIRSF" id="PIRSF029557">
    <property type="entry name" value="UCP029557"/>
    <property type="match status" value="1"/>
</dbReference>